<dbReference type="AlphaFoldDB" id="A0A7R8HDT9"/>
<evidence type="ECO:0000313" key="2">
    <source>
        <dbReference type="Proteomes" id="UP000675881"/>
    </source>
</evidence>
<protein>
    <submittedName>
        <fullName evidence="1">(salmon louse) hypothetical protein</fullName>
    </submittedName>
</protein>
<accession>A0A7R8HDT9</accession>
<name>A0A7R8HDT9_LEPSM</name>
<dbReference type="InterPro" id="IPR019538">
    <property type="entry name" value="PSMD5"/>
</dbReference>
<evidence type="ECO:0000313" key="1">
    <source>
        <dbReference type="EMBL" id="CAF3029473.1"/>
    </source>
</evidence>
<dbReference type="EMBL" id="HG994587">
    <property type="protein sequence ID" value="CAF3029473.1"/>
    <property type="molecule type" value="Genomic_DNA"/>
</dbReference>
<organism evidence="1 2">
    <name type="scientific">Lepeophtheirus salmonis</name>
    <name type="common">Salmon louse</name>
    <name type="synonym">Caligus salmonis</name>
    <dbReference type="NCBI Taxonomy" id="72036"/>
    <lineage>
        <taxon>Eukaryota</taxon>
        <taxon>Metazoa</taxon>
        <taxon>Ecdysozoa</taxon>
        <taxon>Arthropoda</taxon>
        <taxon>Crustacea</taxon>
        <taxon>Multicrustacea</taxon>
        <taxon>Hexanauplia</taxon>
        <taxon>Copepoda</taxon>
        <taxon>Siphonostomatoida</taxon>
        <taxon>Caligidae</taxon>
        <taxon>Lepeophtheirus</taxon>
    </lineage>
</organism>
<reference evidence="1" key="1">
    <citation type="submission" date="2021-02" db="EMBL/GenBank/DDBJ databases">
        <authorList>
            <person name="Bekaert M."/>
        </authorList>
    </citation>
    <scope>NUCLEOTIDE SEQUENCE</scope>
    <source>
        <strain evidence="1">IoA-00</strain>
    </source>
</reference>
<dbReference type="GO" id="GO:0043248">
    <property type="term" value="P:proteasome assembly"/>
    <property type="evidence" value="ECO:0007669"/>
    <property type="project" value="InterPro"/>
</dbReference>
<dbReference type="OrthoDB" id="10250600at2759"/>
<proteinExistence type="predicted"/>
<dbReference type="Pfam" id="PF10508">
    <property type="entry name" value="Proteasom_PSMB"/>
    <property type="match status" value="1"/>
</dbReference>
<gene>
    <name evidence="1" type="ORF">LSAA_14157</name>
</gene>
<dbReference type="Proteomes" id="UP000675881">
    <property type="component" value="Chromosome 8"/>
</dbReference>
<keyword evidence="2" id="KW-1185">Reference proteome</keyword>
<sequence>MIKLPFEELQAATYSKLWTICQYEWGVHVISGCPRFIDYILNTESGNFKVIKERKCHVIANNSLISSDFNALVNIFGKDHVIKMKEYVRNGLFYIRTEVNGTYEEG</sequence>